<dbReference type="AlphaFoldDB" id="A0AA38M3Z2"/>
<reference evidence="1" key="1">
    <citation type="journal article" date="2023" name="G3 (Bethesda)">
        <title>Whole genome assemblies of Zophobas morio and Tenebrio molitor.</title>
        <authorList>
            <person name="Kaur S."/>
            <person name="Stinson S.A."/>
            <person name="diCenzo G.C."/>
        </authorList>
    </citation>
    <scope>NUCLEOTIDE SEQUENCE</scope>
    <source>
        <strain evidence="1">QUZm001</strain>
    </source>
</reference>
<gene>
    <name evidence="1" type="ORF">Zmor_025695</name>
</gene>
<name>A0AA38M3Z2_9CUCU</name>
<keyword evidence="2" id="KW-1185">Reference proteome</keyword>
<accession>A0AA38M3Z2</accession>
<dbReference type="Proteomes" id="UP001168821">
    <property type="component" value="Unassembled WGS sequence"/>
</dbReference>
<evidence type="ECO:0000313" key="2">
    <source>
        <dbReference type="Proteomes" id="UP001168821"/>
    </source>
</evidence>
<evidence type="ECO:0000313" key="1">
    <source>
        <dbReference type="EMBL" id="KAJ3642950.1"/>
    </source>
</evidence>
<dbReference type="EMBL" id="JALNTZ010000008">
    <property type="protein sequence ID" value="KAJ3642950.1"/>
    <property type="molecule type" value="Genomic_DNA"/>
</dbReference>
<proteinExistence type="predicted"/>
<protein>
    <submittedName>
        <fullName evidence="1">Uncharacterized protein</fullName>
    </submittedName>
</protein>
<sequence length="113" mass="13002">MPRHETYSNQVRELKLAIMAQSVGFRIVTFLNRTSRQIFGVARRTGFSNLKVAELTLSLDLGSVQTYSGTRKYLRQILCRPGINFTHSREIATPEMTPHQNLVSFYLNRAIRD</sequence>
<comment type="caution">
    <text evidence="1">The sequence shown here is derived from an EMBL/GenBank/DDBJ whole genome shotgun (WGS) entry which is preliminary data.</text>
</comment>
<organism evidence="1 2">
    <name type="scientific">Zophobas morio</name>
    <dbReference type="NCBI Taxonomy" id="2755281"/>
    <lineage>
        <taxon>Eukaryota</taxon>
        <taxon>Metazoa</taxon>
        <taxon>Ecdysozoa</taxon>
        <taxon>Arthropoda</taxon>
        <taxon>Hexapoda</taxon>
        <taxon>Insecta</taxon>
        <taxon>Pterygota</taxon>
        <taxon>Neoptera</taxon>
        <taxon>Endopterygota</taxon>
        <taxon>Coleoptera</taxon>
        <taxon>Polyphaga</taxon>
        <taxon>Cucujiformia</taxon>
        <taxon>Tenebrionidae</taxon>
        <taxon>Zophobas</taxon>
    </lineage>
</organism>